<evidence type="ECO:0000256" key="1">
    <source>
        <dbReference type="ARBA" id="ARBA00022490"/>
    </source>
</evidence>
<evidence type="ECO:0000256" key="5">
    <source>
        <dbReference type="ARBA" id="ARBA00022842"/>
    </source>
</evidence>
<keyword evidence="5" id="KW-0460">Magnesium</keyword>
<protein>
    <submittedName>
        <fullName evidence="9">Molybdenum cofactor guanylyltransferase</fullName>
    </submittedName>
</protein>
<evidence type="ECO:0000313" key="9">
    <source>
        <dbReference type="EMBL" id="WKN38373.1"/>
    </source>
</evidence>
<reference evidence="9" key="2">
    <citation type="journal article" date="2024" name="Antonie Van Leeuwenhoek">
        <title>Roseihalotalea indica gen. nov., sp. nov., a halophilic Bacteroidetes from mesopelagic Southwest Indian Ocean with higher carbohydrate metabolic potential.</title>
        <authorList>
            <person name="Chen B."/>
            <person name="Zhang M."/>
            <person name="Lin D."/>
            <person name="Ye J."/>
            <person name="Tang K."/>
        </authorList>
    </citation>
    <scope>NUCLEOTIDE SEQUENCE</scope>
    <source>
        <strain evidence="9">TK19036</strain>
    </source>
</reference>
<dbReference type="AlphaFoldDB" id="A0AA49GRV0"/>
<evidence type="ECO:0000256" key="3">
    <source>
        <dbReference type="ARBA" id="ARBA00022723"/>
    </source>
</evidence>
<dbReference type="CDD" id="cd02503">
    <property type="entry name" value="MobA"/>
    <property type="match status" value="1"/>
</dbReference>
<name>A0AA49GRV0_9BACT</name>
<dbReference type="Gene3D" id="3.90.550.10">
    <property type="entry name" value="Spore Coat Polysaccharide Biosynthesis Protein SpsA, Chain A"/>
    <property type="match status" value="1"/>
</dbReference>
<dbReference type="InterPro" id="IPR013482">
    <property type="entry name" value="Molybde_CF_guanTrfase"/>
</dbReference>
<proteinExistence type="predicted"/>
<evidence type="ECO:0000259" key="8">
    <source>
        <dbReference type="Pfam" id="PF12804"/>
    </source>
</evidence>
<dbReference type="GO" id="GO:0006777">
    <property type="term" value="P:Mo-molybdopterin cofactor biosynthetic process"/>
    <property type="evidence" value="ECO:0007669"/>
    <property type="project" value="UniProtKB-KW"/>
</dbReference>
<dbReference type="Pfam" id="PF12804">
    <property type="entry name" value="NTP_transf_3"/>
    <property type="match status" value="1"/>
</dbReference>
<dbReference type="GO" id="GO:0005525">
    <property type="term" value="F:GTP binding"/>
    <property type="evidence" value="ECO:0007669"/>
    <property type="project" value="UniProtKB-KW"/>
</dbReference>
<keyword evidence="7" id="KW-0501">Molybdenum cofactor biosynthesis</keyword>
<keyword evidence="9" id="KW-0548">Nucleotidyltransferase</keyword>
<dbReference type="InterPro" id="IPR029044">
    <property type="entry name" value="Nucleotide-diphossugar_trans"/>
</dbReference>
<dbReference type="PANTHER" id="PTHR19136:SF81">
    <property type="entry name" value="MOLYBDENUM COFACTOR GUANYLYLTRANSFERASE"/>
    <property type="match status" value="1"/>
</dbReference>
<gene>
    <name evidence="9" type="ORF">K4G66_06625</name>
</gene>
<dbReference type="GO" id="GO:0046872">
    <property type="term" value="F:metal ion binding"/>
    <property type="evidence" value="ECO:0007669"/>
    <property type="project" value="UniProtKB-KW"/>
</dbReference>
<dbReference type="SUPFAM" id="SSF53448">
    <property type="entry name" value="Nucleotide-diphospho-sugar transferases"/>
    <property type="match status" value="1"/>
</dbReference>
<feature type="domain" description="MobA-like NTP transferase" evidence="8">
    <location>
        <begin position="10"/>
        <end position="163"/>
    </location>
</feature>
<organism evidence="9">
    <name type="scientific">Roseihalotalea indica</name>
    <dbReference type="NCBI Taxonomy" id="2867963"/>
    <lineage>
        <taxon>Bacteria</taxon>
        <taxon>Pseudomonadati</taxon>
        <taxon>Bacteroidota</taxon>
        <taxon>Cytophagia</taxon>
        <taxon>Cytophagales</taxon>
        <taxon>Catalimonadaceae</taxon>
        <taxon>Roseihalotalea</taxon>
    </lineage>
</organism>
<dbReference type="GO" id="GO:0016779">
    <property type="term" value="F:nucleotidyltransferase activity"/>
    <property type="evidence" value="ECO:0007669"/>
    <property type="project" value="UniProtKB-KW"/>
</dbReference>
<dbReference type="InterPro" id="IPR025877">
    <property type="entry name" value="MobA-like_NTP_Trfase"/>
</dbReference>
<evidence type="ECO:0000256" key="2">
    <source>
        <dbReference type="ARBA" id="ARBA00022679"/>
    </source>
</evidence>
<keyword evidence="6" id="KW-0342">GTP-binding</keyword>
<evidence type="ECO:0000256" key="7">
    <source>
        <dbReference type="ARBA" id="ARBA00023150"/>
    </source>
</evidence>
<keyword evidence="4" id="KW-0547">Nucleotide-binding</keyword>
<dbReference type="EMBL" id="CP120682">
    <property type="protein sequence ID" value="WKN38373.1"/>
    <property type="molecule type" value="Genomic_DNA"/>
</dbReference>
<evidence type="ECO:0000256" key="4">
    <source>
        <dbReference type="ARBA" id="ARBA00022741"/>
    </source>
</evidence>
<keyword evidence="2" id="KW-0808">Transferase</keyword>
<keyword evidence="3" id="KW-0479">Metal-binding</keyword>
<accession>A0AA49GRV0</accession>
<reference evidence="9" key="1">
    <citation type="journal article" date="2023" name="Comput. Struct. Biotechnol. J.">
        <title>Discovery of a novel marine Bacteroidetes with a rich repertoire of carbohydrate-active enzymes.</title>
        <authorList>
            <person name="Chen B."/>
            <person name="Liu G."/>
            <person name="Chen Q."/>
            <person name="Wang H."/>
            <person name="Liu L."/>
            <person name="Tang K."/>
        </authorList>
    </citation>
    <scope>NUCLEOTIDE SEQUENCE</scope>
    <source>
        <strain evidence="9">TK19036</strain>
    </source>
</reference>
<sequence length="201" mass="22864">MSINTDTISALILCGGLSSRMGTDKGLKEEQGTPWAQQLYNRLSESGITTYLSVRPDQQSSYTRRMPDIPHIVDEVLTEINGPLRGLLSAHRFRPQQHWLLTPCDVPRLSTEVFTYWISTFQQQYPQSNAVISHTEQRLQPVCGIYSQEALSTLNTLYQQGRLANQSMHAIVEDNLNSYLMEIPAEMASQYKNFNTPHDED</sequence>
<dbReference type="PANTHER" id="PTHR19136">
    <property type="entry name" value="MOLYBDENUM COFACTOR GUANYLYLTRANSFERASE"/>
    <property type="match status" value="1"/>
</dbReference>
<evidence type="ECO:0000256" key="6">
    <source>
        <dbReference type="ARBA" id="ARBA00023134"/>
    </source>
</evidence>
<keyword evidence="1" id="KW-0963">Cytoplasm</keyword>